<dbReference type="STRING" id="57577.A0A2K3M5N1"/>
<feature type="region of interest" description="Disordered" evidence="1">
    <location>
        <begin position="197"/>
        <end position="223"/>
    </location>
</feature>
<feature type="compositionally biased region" description="Pro residues" evidence="1">
    <location>
        <begin position="208"/>
        <end position="223"/>
    </location>
</feature>
<sequence length="223" mass="24185">VVESLVSSLESEPSLRRRVDLFFLVDSIAQCSQGSKGDVGAVYPSAMEAFLPRLLSAAAPPGNTAPENRVHSQRSLRTERALDDPIREMEGMLVNEYGSNSSFQLSGFRMPRMVEDGGSDSDGGNFNAVTPQHDSEAYEVQQVSHAFEKHRRVLEDVEGELEMEDVAPSLDVELNSICNVDGGNVSQLDSKLPLSFAPRLPQDVPLSSPHPPPFAPPPPPPPP</sequence>
<feature type="non-terminal residue" evidence="2">
    <location>
        <position position="223"/>
    </location>
</feature>
<reference evidence="2 3" key="1">
    <citation type="journal article" date="2014" name="Am. J. Bot.">
        <title>Genome assembly and annotation for red clover (Trifolium pratense; Fabaceae).</title>
        <authorList>
            <person name="Istvanek J."/>
            <person name="Jaros M."/>
            <person name="Krenek A."/>
            <person name="Repkova J."/>
        </authorList>
    </citation>
    <scope>NUCLEOTIDE SEQUENCE [LARGE SCALE GENOMIC DNA]</scope>
    <source>
        <strain evidence="3">cv. Tatra</strain>
        <tissue evidence="2">Young leaves</tissue>
    </source>
</reference>
<name>A0A2K3M5N1_TRIPR</name>
<dbReference type="PANTHER" id="PTHR12550">
    <property type="entry name" value="HEPATOMA-DERIVED GROWTH FACTOR-RELATED"/>
    <property type="match status" value="1"/>
</dbReference>
<feature type="region of interest" description="Disordered" evidence="1">
    <location>
        <begin position="58"/>
        <end position="77"/>
    </location>
</feature>
<comment type="caution">
    <text evidence="2">The sequence shown here is derived from an EMBL/GenBank/DDBJ whole genome shotgun (WGS) entry which is preliminary data.</text>
</comment>
<dbReference type="PANTHER" id="PTHR12550:SF49">
    <property type="entry name" value="PROTEIN HUA2-LIKE 2-RELATED"/>
    <property type="match status" value="1"/>
</dbReference>
<dbReference type="AlphaFoldDB" id="A0A2K3M5N1"/>
<reference evidence="2 3" key="2">
    <citation type="journal article" date="2017" name="Front. Plant Sci.">
        <title>Gene Classification and Mining of Molecular Markers Useful in Red Clover (Trifolium pratense) Breeding.</title>
        <authorList>
            <person name="Istvanek J."/>
            <person name="Dluhosova J."/>
            <person name="Dluhos P."/>
            <person name="Patkova L."/>
            <person name="Nedelnik J."/>
            <person name="Repkova J."/>
        </authorList>
    </citation>
    <scope>NUCLEOTIDE SEQUENCE [LARGE SCALE GENOMIC DNA]</scope>
    <source>
        <strain evidence="3">cv. Tatra</strain>
        <tissue evidence="2">Young leaves</tissue>
    </source>
</reference>
<evidence type="ECO:0000256" key="1">
    <source>
        <dbReference type="SAM" id="MobiDB-lite"/>
    </source>
</evidence>
<evidence type="ECO:0000313" key="3">
    <source>
        <dbReference type="Proteomes" id="UP000236291"/>
    </source>
</evidence>
<gene>
    <name evidence="2" type="ORF">L195_g042160</name>
</gene>
<accession>A0A2K3M5N1</accession>
<protein>
    <submittedName>
        <fullName evidence="2">Uncharacterized protein</fullName>
    </submittedName>
</protein>
<evidence type="ECO:0000313" key="2">
    <source>
        <dbReference type="EMBL" id="PNX86084.1"/>
    </source>
</evidence>
<proteinExistence type="predicted"/>
<organism evidence="2 3">
    <name type="scientific">Trifolium pratense</name>
    <name type="common">Red clover</name>
    <dbReference type="NCBI Taxonomy" id="57577"/>
    <lineage>
        <taxon>Eukaryota</taxon>
        <taxon>Viridiplantae</taxon>
        <taxon>Streptophyta</taxon>
        <taxon>Embryophyta</taxon>
        <taxon>Tracheophyta</taxon>
        <taxon>Spermatophyta</taxon>
        <taxon>Magnoliopsida</taxon>
        <taxon>eudicotyledons</taxon>
        <taxon>Gunneridae</taxon>
        <taxon>Pentapetalae</taxon>
        <taxon>rosids</taxon>
        <taxon>fabids</taxon>
        <taxon>Fabales</taxon>
        <taxon>Fabaceae</taxon>
        <taxon>Papilionoideae</taxon>
        <taxon>50 kb inversion clade</taxon>
        <taxon>NPAAA clade</taxon>
        <taxon>Hologalegina</taxon>
        <taxon>IRL clade</taxon>
        <taxon>Trifolieae</taxon>
        <taxon>Trifolium</taxon>
    </lineage>
</organism>
<dbReference type="EMBL" id="ASHM01050292">
    <property type="protein sequence ID" value="PNX86084.1"/>
    <property type="molecule type" value="Genomic_DNA"/>
</dbReference>
<dbReference type="Proteomes" id="UP000236291">
    <property type="component" value="Unassembled WGS sequence"/>
</dbReference>
<feature type="non-terminal residue" evidence="2">
    <location>
        <position position="1"/>
    </location>
</feature>